<evidence type="ECO:0000313" key="3">
    <source>
        <dbReference type="Proteomes" id="UP000326396"/>
    </source>
</evidence>
<proteinExistence type="predicted"/>
<name>A0A5N6PXZ7_9ASTR</name>
<evidence type="ECO:0000313" key="2">
    <source>
        <dbReference type="EMBL" id="KAD7117668.1"/>
    </source>
</evidence>
<dbReference type="Proteomes" id="UP000326396">
    <property type="component" value="Linkage Group LG10"/>
</dbReference>
<evidence type="ECO:0008006" key="4">
    <source>
        <dbReference type="Google" id="ProtNLM"/>
    </source>
</evidence>
<accession>A0A5N6PXZ7</accession>
<protein>
    <recommendedName>
        <fullName evidence="4">Transposase MuDR plant domain-containing protein</fullName>
    </recommendedName>
</protein>
<organism evidence="2 3">
    <name type="scientific">Mikania micrantha</name>
    <name type="common">bitter vine</name>
    <dbReference type="NCBI Taxonomy" id="192012"/>
    <lineage>
        <taxon>Eukaryota</taxon>
        <taxon>Viridiplantae</taxon>
        <taxon>Streptophyta</taxon>
        <taxon>Embryophyta</taxon>
        <taxon>Tracheophyta</taxon>
        <taxon>Spermatophyta</taxon>
        <taxon>Magnoliopsida</taxon>
        <taxon>eudicotyledons</taxon>
        <taxon>Gunneridae</taxon>
        <taxon>Pentapetalae</taxon>
        <taxon>asterids</taxon>
        <taxon>campanulids</taxon>
        <taxon>Asterales</taxon>
        <taxon>Asteraceae</taxon>
        <taxon>Asteroideae</taxon>
        <taxon>Heliantheae alliance</taxon>
        <taxon>Eupatorieae</taxon>
        <taxon>Mikania</taxon>
    </lineage>
</organism>
<keyword evidence="3" id="KW-1185">Reference proteome</keyword>
<evidence type="ECO:0000256" key="1">
    <source>
        <dbReference type="SAM" id="MobiDB-lite"/>
    </source>
</evidence>
<dbReference type="PANTHER" id="PTHR31973:SF197">
    <property type="entry name" value="SWIM-TYPE DOMAIN-CONTAINING PROTEIN"/>
    <property type="match status" value="1"/>
</dbReference>
<dbReference type="AlphaFoldDB" id="A0A5N6PXZ7"/>
<sequence length="278" mass="32602">MMNNNEPEQPSMVNNTHEDNLFSVPIEIEQQQMNLQDEDVSVNDPFLNLLCFDNNDEDEVELSSVDDSSESEKDYDKDVEDDEDYEDEAHSNNEIESPAQLKDMLIDYGVANGYQLVFTVNDNNRLLVRCGAEETNIDGMGKKIKMWKCTFRLWASRVTDDDSFQIKTLNDQHTCVRQFCLGSLVTYTWIAKRFFNQIIRNPEITLRQMQQDMIRKYQCRVSIGQCMRAKEKVLYDFEANSTTKQFFEDKMEELKSINKSAYDHLMERNPSTWSKAFF</sequence>
<feature type="compositionally biased region" description="Acidic residues" evidence="1">
    <location>
        <begin position="77"/>
        <end position="87"/>
    </location>
</feature>
<dbReference type="PANTHER" id="PTHR31973">
    <property type="entry name" value="POLYPROTEIN, PUTATIVE-RELATED"/>
    <property type="match status" value="1"/>
</dbReference>
<dbReference type="EMBL" id="SZYD01000002">
    <property type="protein sequence ID" value="KAD7117668.1"/>
    <property type="molecule type" value="Genomic_DNA"/>
</dbReference>
<dbReference type="OrthoDB" id="1918246at2759"/>
<feature type="region of interest" description="Disordered" evidence="1">
    <location>
        <begin position="58"/>
        <end position="96"/>
    </location>
</feature>
<reference evidence="2 3" key="1">
    <citation type="submission" date="2019-05" db="EMBL/GenBank/DDBJ databases">
        <title>Mikania micrantha, genome provides insights into the molecular mechanism of rapid growth.</title>
        <authorList>
            <person name="Liu B."/>
        </authorList>
    </citation>
    <scope>NUCLEOTIDE SEQUENCE [LARGE SCALE GENOMIC DNA]</scope>
    <source>
        <strain evidence="2">NLD-2019</strain>
        <tissue evidence="2">Leaf</tissue>
    </source>
</reference>
<gene>
    <name evidence="2" type="ORF">E3N88_04936</name>
</gene>
<comment type="caution">
    <text evidence="2">The sequence shown here is derived from an EMBL/GenBank/DDBJ whole genome shotgun (WGS) entry which is preliminary data.</text>
</comment>